<proteinExistence type="predicted"/>
<dbReference type="EMBL" id="CP127389">
    <property type="protein sequence ID" value="WIV90335.1"/>
    <property type="molecule type" value="Genomic_DNA"/>
</dbReference>
<protein>
    <submittedName>
        <fullName evidence="3">Uncharacterized protein</fullName>
    </submittedName>
</protein>
<keyword evidence="2" id="KW-1133">Transmembrane helix</keyword>
<reference evidence="3 4" key="1">
    <citation type="submission" date="2023-06" db="EMBL/GenBank/DDBJ databases">
        <title>Proteus appendicitidis sp. nov., isolated from the appendiceal pus of an appendicitis patient in Yongzhou, China.</title>
        <authorList>
            <person name="Cai X."/>
        </authorList>
    </citation>
    <scope>NUCLEOTIDE SEQUENCE [LARGE SCALE GENOMIC DNA]</scope>
    <source>
        <strain evidence="3 4">HZ0627</strain>
    </source>
</reference>
<feature type="transmembrane region" description="Helical" evidence="2">
    <location>
        <begin position="34"/>
        <end position="53"/>
    </location>
</feature>
<feature type="compositionally biased region" description="Polar residues" evidence="1">
    <location>
        <begin position="9"/>
        <end position="22"/>
    </location>
</feature>
<sequence length="62" mass="6961">MPKMPMAEHNNQSGNDAPNNTMEGAGEHPVRNNIINTVATKFFILFITSYFLIMTHKNGLLK</sequence>
<evidence type="ECO:0000313" key="4">
    <source>
        <dbReference type="Proteomes" id="UP001226651"/>
    </source>
</evidence>
<evidence type="ECO:0000256" key="1">
    <source>
        <dbReference type="SAM" id="MobiDB-lite"/>
    </source>
</evidence>
<keyword evidence="2" id="KW-0472">Membrane</keyword>
<dbReference type="Proteomes" id="UP001226651">
    <property type="component" value="Chromosome"/>
</dbReference>
<keyword evidence="2" id="KW-0812">Transmembrane</keyword>
<dbReference type="RefSeq" id="WP_265576351.1">
    <property type="nucleotide sequence ID" value="NZ_CP127389.1"/>
</dbReference>
<gene>
    <name evidence="3" type="ORF">QQS39_06495</name>
</gene>
<keyword evidence="4" id="KW-1185">Reference proteome</keyword>
<organism evidence="3 4">
    <name type="scientific">Proteus appendicitidis</name>
    <dbReference type="NCBI Taxonomy" id="3034648"/>
    <lineage>
        <taxon>Bacteria</taxon>
        <taxon>Pseudomonadati</taxon>
        <taxon>Pseudomonadota</taxon>
        <taxon>Gammaproteobacteria</taxon>
        <taxon>Enterobacterales</taxon>
        <taxon>Morganellaceae</taxon>
        <taxon>Proteus</taxon>
    </lineage>
</organism>
<feature type="region of interest" description="Disordered" evidence="1">
    <location>
        <begin position="1"/>
        <end position="27"/>
    </location>
</feature>
<evidence type="ECO:0000256" key="2">
    <source>
        <dbReference type="SAM" id="Phobius"/>
    </source>
</evidence>
<accession>A0ABY8YE33</accession>
<name>A0ABY8YE33_9GAMM</name>
<evidence type="ECO:0000313" key="3">
    <source>
        <dbReference type="EMBL" id="WIV90335.1"/>
    </source>
</evidence>